<evidence type="ECO:0000313" key="1">
    <source>
        <dbReference type="EMBL" id="QNO45434.1"/>
    </source>
</evidence>
<sequence length="98" mass="11051">MPHERVFCKLHEGTVLLTYAPDRLRGIGADAIIDVIKKYNQMRDCGFIDLRGRSSHQCGPGAQIGVRAVQLVDNIRLFPADQFEIRFAERYGGHTPLL</sequence>
<organism evidence="1">
    <name type="scientific">Candidatus Methanogaster sp. ANME-2c ERB4</name>
    <dbReference type="NCBI Taxonomy" id="2759911"/>
    <lineage>
        <taxon>Archaea</taxon>
        <taxon>Methanobacteriati</taxon>
        <taxon>Methanobacteriota</taxon>
        <taxon>Stenosarchaea group</taxon>
        <taxon>Methanomicrobia</taxon>
        <taxon>Methanosarcinales</taxon>
        <taxon>ANME-2 cluster</taxon>
        <taxon>Candidatus Methanogasteraceae</taxon>
        <taxon>Candidatus Methanogaster</taxon>
    </lineage>
</organism>
<protein>
    <submittedName>
        <fullName evidence="1">Uncharacterized protein</fullName>
    </submittedName>
</protein>
<gene>
    <name evidence="1" type="ORF">EBNGKMBP_00006</name>
</gene>
<dbReference type="EMBL" id="MT631117">
    <property type="protein sequence ID" value="QNO45434.1"/>
    <property type="molecule type" value="Genomic_DNA"/>
</dbReference>
<name>A0A7G9YBQ0_9EURY</name>
<dbReference type="AlphaFoldDB" id="A0A7G9YBQ0"/>
<accession>A0A7G9YBQ0</accession>
<reference evidence="1" key="1">
    <citation type="submission" date="2020-06" db="EMBL/GenBank/DDBJ databases">
        <title>Unique genomic features of the anaerobic methanotrophic archaea.</title>
        <authorList>
            <person name="Chadwick G.L."/>
            <person name="Skennerton C.T."/>
            <person name="Laso-Perez R."/>
            <person name="Leu A.O."/>
            <person name="Speth D.R."/>
            <person name="Yu H."/>
            <person name="Morgan-Lang C."/>
            <person name="Hatzenpichler R."/>
            <person name="Goudeau D."/>
            <person name="Malmstrom R."/>
            <person name="Brazelton W.J."/>
            <person name="Woyke T."/>
            <person name="Hallam S.J."/>
            <person name="Tyson G.W."/>
            <person name="Wegener G."/>
            <person name="Boetius A."/>
            <person name="Orphan V."/>
        </authorList>
    </citation>
    <scope>NUCLEOTIDE SEQUENCE</scope>
</reference>
<proteinExistence type="predicted"/>